<dbReference type="Proteomes" id="UP000261500">
    <property type="component" value="Unplaced"/>
</dbReference>
<organism evidence="2 3">
    <name type="scientific">Poecilia latipinna</name>
    <name type="common">sailfin molly</name>
    <dbReference type="NCBI Taxonomy" id="48699"/>
    <lineage>
        <taxon>Eukaryota</taxon>
        <taxon>Metazoa</taxon>
        <taxon>Chordata</taxon>
        <taxon>Craniata</taxon>
        <taxon>Vertebrata</taxon>
        <taxon>Euteleostomi</taxon>
        <taxon>Actinopterygii</taxon>
        <taxon>Neopterygii</taxon>
        <taxon>Teleostei</taxon>
        <taxon>Neoteleostei</taxon>
        <taxon>Acanthomorphata</taxon>
        <taxon>Ovalentaria</taxon>
        <taxon>Atherinomorphae</taxon>
        <taxon>Cyprinodontiformes</taxon>
        <taxon>Poeciliidae</taxon>
        <taxon>Poeciliinae</taxon>
        <taxon>Poecilia</taxon>
    </lineage>
</organism>
<protein>
    <recommendedName>
        <fullName evidence="1">Sleeping Beauty transposase HTH domain-containing protein</fullName>
    </recommendedName>
</protein>
<proteinExistence type="predicted"/>
<dbReference type="SUPFAM" id="SSF46689">
    <property type="entry name" value="Homeodomain-like"/>
    <property type="match status" value="1"/>
</dbReference>
<feature type="domain" description="Sleeping Beauty transposase HTH" evidence="1">
    <location>
        <begin position="1"/>
        <end position="52"/>
    </location>
</feature>
<dbReference type="GeneTree" id="ENSGT00940000177428"/>
<evidence type="ECO:0000313" key="2">
    <source>
        <dbReference type="Ensembl" id="ENSPLAP00000017845.1"/>
    </source>
</evidence>
<dbReference type="Pfam" id="PF25787">
    <property type="entry name" value="HTH_SB"/>
    <property type="match status" value="1"/>
</dbReference>
<reference evidence="2" key="2">
    <citation type="submission" date="2025-09" db="UniProtKB">
        <authorList>
            <consortium name="Ensembl"/>
        </authorList>
    </citation>
    <scope>IDENTIFICATION</scope>
</reference>
<dbReference type="STRING" id="48699.ENSPLAP00000017845"/>
<accession>A0A3B3UWN1</accession>
<evidence type="ECO:0000313" key="3">
    <source>
        <dbReference type="Proteomes" id="UP000261500"/>
    </source>
</evidence>
<dbReference type="Ensembl" id="ENSPLAT00000027220.1">
    <property type="protein sequence ID" value="ENSPLAP00000017845.1"/>
    <property type="gene ID" value="ENSPLAG00000022346.1"/>
</dbReference>
<dbReference type="Gene3D" id="1.10.10.10">
    <property type="entry name" value="Winged helix-like DNA-binding domain superfamily/Winged helix DNA-binding domain"/>
    <property type="match status" value="1"/>
</dbReference>
<dbReference type="InterPro" id="IPR057667">
    <property type="entry name" value="HTH_SB"/>
</dbReference>
<evidence type="ECO:0000259" key="1">
    <source>
        <dbReference type="Pfam" id="PF25787"/>
    </source>
</evidence>
<reference evidence="2" key="1">
    <citation type="submission" date="2025-08" db="UniProtKB">
        <authorList>
            <consortium name="Ensembl"/>
        </authorList>
    </citation>
    <scope>IDENTIFICATION</scope>
</reference>
<sequence length="100" mass="11814">MPRGNEIPVRVRSEIVALHNAGKGYKLISKTLQIPHSTVRNIVIKWKRFNTVATLSRKRKYEERTNWEILDEVSRRIHTENWIFLFTLTAKQRGITETLI</sequence>
<dbReference type="AlphaFoldDB" id="A0A3B3UWN1"/>
<keyword evidence="3" id="KW-1185">Reference proteome</keyword>
<dbReference type="InterPro" id="IPR036388">
    <property type="entry name" value="WH-like_DNA-bd_sf"/>
</dbReference>
<dbReference type="InterPro" id="IPR009057">
    <property type="entry name" value="Homeodomain-like_sf"/>
</dbReference>
<name>A0A3B3UWN1_9TELE</name>